<sequence>MQNNFNKRTVSIDPLTVKPHPFLALFNDIPTEYFVSTWVRFMSLRTVIIDTTGRLIAGIEDVIAAQKNSLSQIDAIQVDMSEEDLVRFINLNQKTARKDYGTKYLVISFLEHFFSGPEGKVLFDSIPGDIDETIATLLDCSSSSVQNIKFMGTHDPDVFEKIAKGEVLYSEALQIIRDGNEEKGIKPRGGRNPKVTQTERSEFPVGSISISVPRIGDFLMTYSNGSSIATFNSQNISGFYYYDFDEIDSFSNEIGATRYVFQSADQKSSIHLIVNNPKNLFK</sequence>
<accession>A0A1M5CGT7</accession>
<reference evidence="1 2" key="1">
    <citation type="submission" date="2016-11" db="EMBL/GenBank/DDBJ databases">
        <authorList>
            <person name="Jaros S."/>
            <person name="Januszkiewicz K."/>
            <person name="Wedrychowicz H."/>
        </authorList>
    </citation>
    <scope>NUCLEOTIDE SEQUENCE [LARGE SCALE GENOMIC DNA]</scope>
    <source>
        <strain evidence="1 2">DSM 18119</strain>
    </source>
</reference>
<organism evidence="1 2">
    <name type="scientific">Flavisolibacter ginsengisoli DSM 18119</name>
    <dbReference type="NCBI Taxonomy" id="1121884"/>
    <lineage>
        <taxon>Bacteria</taxon>
        <taxon>Pseudomonadati</taxon>
        <taxon>Bacteroidota</taxon>
        <taxon>Chitinophagia</taxon>
        <taxon>Chitinophagales</taxon>
        <taxon>Chitinophagaceae</taxon>
        <taxon>Flavisolibacter</taxon>
    </lineage>
</organism>
<evidence type="ECO:0000313" key="2">
    <source>
        <dbReference type="Proteomes" id="UP000184048"/>
    </source>
</evidence>
<protein>
    <submittedName>
        <fullName evidence="1">Uncharacterized protein</fullName>
    </submittedName>
</protein>
<proteinExistence type="predicted"/>
<gene>
    <name evidence="1" type="ORF">SAMN02745131_02931</name>
</gene>
<dbReference type="EMBL" id="FQUU01000012">
    <property type="protein sequence ID" value="SHF53817.1"/>
    <property type="molecule type" value="Genomic_DNA"/>
</dbReference>
<evidence type="ECO:0000313" key="1">
    <source>
        <dbReference type="EMBL" id="SHF53817.1"/>
    </source>
</evidence>
<dbReference type="AlphaFoldDB" id="A0A1M5CGT7"/>
<dbReference type="RefSeq" id="WP_072836076.1">
    <property type="nucleotide sequence ID" value="NZ_FQUU01000012.1"/>
</dbReference>
<dbReference type="STRING" id="1121884.SAMN02745131_02931"/>
<dbReference type="Proteomes" id="UP000184048">
    <property type="component" value="Unassembled WGS sequence"/>
</dbReference>
<keyword evidence="2" id="KW-1185">Reference proteome</keyword>
<name>A0A1M5CGT7_9BACT</name>